<dbReference type="AlphaFoldDB" id="A0AAV3NJ85"/>
<dbReference type="PANTHER" id="PTHR33702:SF16">
    <property type="match status" value="1"/>
</dbReference>
<proteinExistence type="predicted"/>
<keyword evidence="3" id="KW-1185">Reference proteome</keyword>
<name>A0AAV3NJ85_LITER</name>
<reference evidence="2 3" key="1">
    <citation type="submission" date="2024-01" db="EMBL/GenBank/DDBJ databases">
        <title>The complete chloroplast genome sequence of Lithospermum erythrorhizon: insights into the phylogenetic relationship among Boraginaceae species and the maternal lineages of purple gromwells.</title>
        <authorList>
            <person name="Okada T."/>
            <person name="Watanabe K."/>
        </authorList>
    </citation>
    <scope>NUCLEOTIDE SEQUENCE [LARGE SCALE GENOMIC DNA]</scope>
</reference>
<dbReference type="Proteomes" id="UP001454036">
    <property type="component" value="Unassembled WGS sequence"/>
</dbReference>
<comment type="caution">
    <text evidence="2">The sequence shown here is derived from an EMBL/GenBank/DDBJ whole genome shotgun (WGS) entry which is preliminary data.</text>
</comment>
<sequence>MEIARLSNNGGLNRSWAGQSRRGTMSQRVYSTKRTTKVVRLGGRAGAVNYYKLRVATPKLRLMSPVKIWSKFKNAYINMMLHLGASGDNNAKRIPRVRQNQPKMTNTEFDNRLIYEIYKSLSVSMELRNP</sequence>
<dbReference type="EMBL" id="BAABME010000062">
    <property type="protein sequence ID" value="GAA0139141.1"/>
    <property type="molecule type" value="Genomic_DNA"/>
</dbReference>
<feature type="region of interest" description="Disordered" evidence="1">
    <location>
        <begin position="1"/>
        <end position="30"/>
    </location>
</feature>
<accession>A0AAV3NJ85</accession>
<protein>
    <submittedName>
        <fullName evidence="2">Uncharacterized protein</fullName>
    </submittedName>
</protein>
<evidence type="ECO:0000313" key="2">
    <source>
        <dbReference type="EMBL" id="GAA0139141.1"/>
    </source>
</evidence>
<gene>
    <name evidence="2" type="ORF">LIER_00750</name>
</gene>
<organism evidence="2 3">
    <name type="scientific">Lithospermum erythrorhizon</name>
    <name type="common">Purple gromwell</name>
    <name type="synonym">Lithospermum officinale var. erythrorhizon</name>
    <dbReference type="NCBI Taxonomy" id="34254"/>
    <lineage>
        <taxon>Eukaryota</taxon>
        <taxon>Viridiplantae</taxon>
        <taxon>Streptophyta</taxon>
        <taxon>Embryophyta</taxon>
        <taxon>Tracheophyta</taxon>
        <taxon>Spermatophyta</taxon>
        <taxon>Magnoliopsida</taxon>
        <taxon>eudicotyledons</taxon>
        <taxon>Gunneridae</taxon>
        <taxon>Pentapetalae</taxon>
        <taxon>asterids</taxon>
        <taxon>lamiids</taxon>
        <taxon>Boraginales</taxon>
        <taxon>Boraginaceae</taxon>
        <taxon>Boraginoideae</taxon>
        <taxon>Lithospermeae</taxon>
        <taxon>Lithospermum</taxon>
    </lineage>
</organism>
<evidence type="ECO:0000313" key="3">
    <source>
        <dbReference type="Proteomes" id="UP001454036"/>
    </source>
</evidence>
<dbReference type="PANTHER" id="PTHR33702">
    <property type="entry name" value="BNAA09G40010D PROTEIN"/>
    <property type="match status" value="1"/>
</dbReference>
<evidence type="ECO:0000256" key="1">
    <source>
        <dbReference type="SAM" id="MobiDB-lite"/>
    </source>
</evidence>